<protein>
    <submittedName>
        <fullName evidence="1">Uncharacterized protein</fullName>
    </submittedName>
</protein>
<dbReference type="HOGENOM" id="CLU_203147_0_0_7"/>
<evidence type="ECO:0000313" key="1">
    <source>
        <dbReference type="EMBL" id="ADU80067.1"/>
    </source>
</evidence>
<evidence type="ECO:0000313" key="2">
    <source>
        <dbReference type="Proteomes" id="UP000009059"/>
    </source>
</evidence>
<dbReference type="EMBL" id="CP002331">
    <property type="protein sequence ID" value="ADU80067.1"/>
    <property type="molecule type" value="Genomic_DNA"/>
</dbReference>
<dbReference type="PATRIC" id="fig|907238.3.peg.842"/>
<dbReference type="KEGG" id="hpn:HPIN_04205"/>
<gene>
    <name evidence="1" type="ordered locus">HPIN_04205</name>
</gene>
<accession>E8QGF5</accession>
<dbReference type="Proteomes" id="UP000009059">
    <property type="component" value="Chromosome"/>
</dbReference>
<reference evidence="2" key="1">
    <citation type="submission" date="2010-11" db="EMBL/GenBank/DDBJ databases">
        <title>Genome sequence of Helicobacter pylori strain India7.</title>
        <authorList>
            <person name="Kersulyte D."/>
            <person name="Mukhopadhyay A."/>
            <person name="Choudhury A."/>
            <person name="Nair G.B."/>
            <person name="Berg D.E."/>
        </authorList>
    </citation>
    <scope>NUCLEOTIDE SEQUENCE [LARGE SCALE GENOMIC DNA]</scope>
    <source>
        <strain evidence="2">India7</strain>
    </source>
</reference>
<sequence>MENRHHTKNKIANTLNAELFLKNAPLNLKSWSLGLRFLWIFKNKESLENFTIP</sequence>
<dbReference type="AlphaFoldDB" id="E8QGF5"/>
<name>E8QGF5_HELP7</name>
<proteinExistence type="predicted"/>
<organism evidence="1 2">
    <name type="scientific">Helicobacter pylori (strain India7)</name>
    <dbReference type="NCBI Taxonomy" id="907238"/>
    <lineage>
        <taxon>Bacteria</taxon>
        <taxon>Pseudomonadati</taxon>
        <taxon>Campylobacterota</taxon>
        <taxon>Epsilonproteobacteria</taxon>
        <taxon>Campylobacterales</taxon>
        <taxon>Helicobacteraceae</taxon>
        <taxon>Helicobacter</taxon>
    </lineage>
</organism>